<evidence type="ECO:0000256" key="1">
    <source>
        <dbReference type="SAM" id="MobiDB-lite"/>
    </source>
</evidence>
<reference evidence="2 3" key="1">
    <citation type="submission" date="2016-10" db="EMBL/GenBank/DDBJ databases">
        <authorList>
            <person name="de Groot N.N."/>
        </authorList>
    </citation>
    <scope>NUCLEOTIDE SEQUENCE [LARGE SCALE GENOMIC DNA]</scope>
    <source>
        <strain evidence="2 3">DSM 45514</strain>
    </source>
</reference>
<dbReference type="EMBL" id="FMZA01000014">
    <property type="protein sequence ID" value="SDC72663.1"/>
    <property type="molecule type" value="Genomic_DNA"/>
</dbReference>
<dbReference type="OrthoDB" id="2881381at2"/>
<proteinExistence type="predicted"/>
<sequence length="186" mass="21153">MAQQKVIHWHETEVVITGYRKKESGWLVAVEVDDHPRPGGVMELGIGPRADMVSMRNSNALANMDNLKDQTYHANSKIASIQKKMLNAVDHYQNIQGSFHIQFQNNGQNEMVEFQVDEGKTPGSHVKVTKANGNETKSNGKEYLIMNHEIEKFSKSNVAPRKEVKRPRHFSDENGQAVFVQRQLKK</sequence>
<dbReference type="AlphaFoldDB" id="A0A1G6NXK6"/>
<evidence type="ECO:0000313" key="2">
    <source>
        <dbReference type="EMBL" id="SDC72663.1"/>
    </source>
</evidence>
<keyword evidence="3" id="KW-1185">Reference proteome</keyword>
<feature type="region of interest" description="Disordered" evidence="1">
    <location>
        <begin position="159"/>
        <end position="186"/>
    </location>
</feature>
<evidence type="ECO:0000313" key="3">
    <source>
        <dbReference type="Proteomes" id="UP000199387"/>
    </source>
</evidence>
<name>A0A1G6NXK6_9BACL</name>
<protein>
    <submittedName>
        <fullName evidence="2">Uncharacterized protein</fullName>
    </submittedName>
</protein>
<organism evidence="2 3">
    <name type="scientific">Melghirimyces thermohalophilus</name>
    <dbReference type="NCBI Taxonomy" id="1236220"/>
    <lineage>
        <taxon>Bacteria</taxon>
        <taxon>Bacillati</taxon>
        <taxon>Bacillota</taxon>
        <taxon>Bacilli</taxon>
        <taxon>Bacillales</taxon>
        <taxon>Thermoactinomycetaceae</taxon>
        <taxon>Melghirimyces</taxon>
    </lineage>
</organism>
<dbReference type="RefSeq" id="WP_091571070.1">
    <property type="nucleotide sequence ID" value="NZ_FMZA01000014.1"/>
</dbReference>
<dbReference type="Proteomes" id="UP000199387">
    <property type="component" value="Unassembled WGS sequence"/>
</dbReference>
<accession>A0A1G6NXK6</accession>
<gene>
    <name evidence="2" type="ORF">SAMN04488112_11497</name>
</gene>